<dbReference type="SUPFAM" id="SSF53098">
    <property type="entry name" value="Ribonuclease H-like"/>
    <property type="match status" value="1"/>
</dbReference>
<evidence type="ECO:0000259" key="1">
    <source>
        <dbReference type="Pfam" id="PF13456"/>
    </source>
</evidence>
<dbReference type="RefSeq" id="XP_018473607.1">
    <property type="nucleotide sequence ID" value="XM_018618105.1"/>
</dbReference>
<keyword evidence="2" id="KW-1185">Reference proteome</keyword>
<dbReference type="PANTHER" id="PTHR47074">
    <property type="entry name" value="BNAC02G40300D PROTEIN"/>
    <property type="match status" value="1"/>
</dbReference>
<dbReference type="AlphaFoldDB" id="A0A6J0MM84"/>
<accession>A0A6J0MM84</accession>
<dbReference type="InterPro" id="IPR002156">
    <property type="entry name" value="RNaseH_domain"/>
</dbReference>
<dbReference type="GO" id="GO:0004523">
    <property type="term" value="F:RNA-DNA hybrid ribonuclease activity"/>
    <property type="evidence" value="ECO:0007669"/>
    <property type="project" value="InterPro"/>
</dbReference>
<gene>
    <name evidence="3" type="primary">LOC108844811</name>
</gene>
<dbReference type="Proteomes" id="UP000504610">
    <property type="component" value="Chromosome 3"/>
</dbReference>
<dbReference type="InterPro" id="IPR052929">
    <property type="entry name" value="RNase_H-like_EbsB-rel"/>
</dbReference>
<dbReference type="GeneID" id="108844811"/>
<organism evidence="2 3">
    <name type="scientific">Raphanus sativus</name>
    <name type="common">Radish</name>
    <name type="synonym">Raphanus raphanistrum var. sativus</name>
    <dbReference type="NCBI Taxonomy" id="3726"/>
    <lineage>
        <taxon>Eukaryota</taxon>
        <taxon>Viridiplantae</taxon>
        <taxon>Streptophyta</taxon>
        <taxon>Embryophyta</taxon>
        <taxon>Tracheophyta</taxon>
        <taxon>Spermatophyta</taxon>
        <taxon>Magnoliopsida</taxon>
        <taxon>eudicotyledons</taxon>
        <taxon>Gunneridae</taxon>
        <taxon>Pentapetalae</taxon>
        <taxon>rosids</taxon>
        <taxon>malvids</taxon>
        <taxon>Brassicales</taxon>
        <taxon>Brassicaceae</taxon>
        <taxon>Brassiceae</taxon>
        <taxon>Raphanus</taxon>
    </lineage>
</organism>
<proteinExistence type="predicted"/>
<dbReference type="KEGG" id="rsz:108844811"/>
<dbReference type="InterPro" id="IPR036397">
    <property type="entry name" value="RNaseH_sf"/>
</dbReference>
<dbReference type="InterPro" id="IPR012337">
    <property type="entry name" value="RNaseH-like_sf"/>
</dbReference>
<feature type="domain" description="RNase H type-1" evidence="1">
    <location>
        <begin position="44"/>
        <end position="165"/>
    </location>
</feature>
<dbReference type="PANTHER" id="PTHR47074:SF49">
    <property type="entry name" value="POLYNUCLEOTIDYL TRANSFERASE, RIBONUCLEASE H-LIKE SUPERFAMILY PROTEIN"/>
    <property type="match status" value="1"/>
</dbReference>
<evidence type="ECO:0000313" key="3">
    <source>
        <dbReference type="RefSeq" id="XP_018473607.1"/>
    </source>
</evidence>
<reference evidence="3" key="2">
    <citation type="submission" date="2025-08" db="UniProtKB">
        <authorList>
            <consortium name="RefSeq"/>
        </authorList>
    </citation>
    <scope>IDENTIFICATION</scope>
    <source>
        <tissue evidence="3">Leaf</tissue>
    </source>
</reference>
<dbReference type="InterPro" id="IPR044730">
    <property type="entry name" value="RNase_H-like_dom_plant"/>
</dbReference>
<evidence type="ECO:0000313" key="2">
    <source>
        <dbReference type="Proteomes" id="UP000504610"/>
    </source>
</evidence>
<dbReference type="CDD" id="cd06222">
    <property type="entry name" value="RNase_H_like"/>
    <property type="match status" value="1"/>
</dbReference>
<name>A0A6J0MM84_RAPSA</name>
<dbReference type="Gene3D" id="3.30.420.10">
    <property type="entry name" value="Ribonuclease H-like superfamily/Ribonuclease H"/>
    <property type="match status" value="1"/>
</dbReference>
<dbReference type="Pfam" id="PF13456">
    <property type="entry name" value="RVT_3"/>
    <property type="match status" value="1"/>
</dbReference>
<reference evidence="2" key="1">
    <citation type="journal article" date="2019" name="Database">
        <title>The radish genome database (RadishGD): an integrated information resource for radish genomics.</title>
        <authorList>
            <person name="Yu H.J."/>
            <person name="Baek S."/>
            <person name="Lee Y.J."/>
            <person name="Cho A."/>
            <person name="Mun J.H."/>
        </authorList>
    </citation>
    <scope>NUCLEOTIDE SEQUENCE [LARGE SCALE GENOMIC DNA]</scope>
    <source>
        <strain evidence="2">cv. WK10039</strain>
    </source>
</reference>
<dbReference type="GO" id="GO:0003676">
    <property type="term" value="F:nucleic acid binding"/>
    <property type="evidence" value="ECO:0007669"/>
    <property type="project" value="InterPro"/>
</dbReference>
<protein>
    <submittedName>
        <fullName evidence="3">Uncharacterized protein LOC108844811</fullName>
    </submittedName>
</protein>
<sequence length="172" mass="19089">MTKGLVLAREWIQVQDSVPKRQQGLPPVPRSHREEVRLPITTCNTDASWEATTRRSGLAWIFSTPGTNLSQEGSTRVDNVSSPLMAEALAIRSGILAAVDLNITKLRVCSDCQTLIRAIKNKQQIKEIFGVVSDIMQISSLFESIVFVYVSRSENRQADCLAKRASVSFQLV</sequence>
<dbReference type="OrthoDB" id="1106285at2759"/>